<dbReference type="AlphaFoldDB" id="G8M078"/>
<sequence length="146" mass="16459">MPKCSYYGNEAKQRMVLNTYSGVSKDNLQFYYCNEEHKREIEKFAEYVNKNGMKFIILMLIDLLVLTIAVPVGFALKNIYVNAVLTIIPLVILGFLINKYPFATPDTNRKLGIKKAVKITKIMGKVITIGAILAGVVLVILEFLPK</sequence>
<protein>
    <submittedName>
        <fullName evidence="2">Uncharacterized protein</fullName>
    </submittedName>
</protein>
<feature type="transmembrane region" description="Helical" evidence="1">
    <location>
        <begin position="122"/>
        <end position="144"/>
    </location>
</feature>
<dbReference type="Proteomes" id="UP000005435">
    <property type="component" value="Chromosome"/>
</dbReference>
<feature type="transmembrane region" description="Helical" evidence="1">
    <location>
        <begin position="80"/>
        <end position="101"/>
    </location>
</feature>
<dbReference type="OrthoDB" id="9992673at2"/>
<dbReference type="KEGG" id="ccl:Clocl_0133"/>
<name>G8M078_ACECE</name>
<dbReference type="STRING" id="720554.Clocl_0133"/>
<feature type="transmembrane region" description="Helical" evidence="1">
    <location>
        <begin position="55"/>
        <end position="74"/>
    </location>
</feature>
<dbReference type="EMBL" id="CP003065">
    <property type="protein sequence ID" value="AEV66885.1"/>
    <property type="molecule type" value="Genomic_DNA"/>
</dbReference>
<evidence type="ECO:0000313" key="2">
    <source>
        <dbReference type="EMBL" id="AEV66885.1"/>
    </source>
</evidence>
<reference evidence="2 3" key="2">
    <citation type="journal article" date="2012" name="Stand. Genomic Sci.">
        <title>Complete Genome Sequence of Clostridium clariflavum DSM 19732.</title>
        <authorList>
            <person name="Izquierdo J.A."/>
            <person name="Goodwin L."/>
            <person name="Davenport K.W."/>
            <person name="Teshima H."/>
            <person name="Bruce D."/>
            <person name="Detter C."/>
            <person name="Tapia R."/>
            <person name="Han S."/>
            <person name="Land M."/>
            <person name="Hauser L."/>
            <person name="Jeffries C.D."/>
            <person name="Han J."/>
            <person name="Pitluck S."/>
            <person name="Nolan M."/>
            <person name="Chen A."/>
            <person name="Huntemann M."/>
            <person name="Mavromatis K."/>
            <person name="Mikhailova N."/>
            <person name="Liolios K."/>
            <person name="Woyke T."/>
            <person name="Lynd L.R."/>
        </authorList>
    </citation>
    <scope>NUCLEOTIDE SEQUENCE [LARGE SCALE GENOMIC DNA]</scope>
    <source>
        <strain evidence="3">DSM 19732 / NBRC 101661 / EBR45</strain>
    </source>
</reference>
<keyword evidence="1" id="KW-0472">Membrane</keyword>
<organism evidence="2 3">
    <name type="scientific">Acetivibrio clariflavus (strain DSM 19732 / NBRC 101661 / EBR45)</name>
    <name type="common">Clostridium clariflavum</name>
    <dbReference type="NCBI Taxonomy" id="720554"/>
    <lineage>
        <taxon>Bacteria</taxon>
        <taxon>Bacillati</taxon>
        <taxon>Bacillota</taxon>
        <taxon>Clostridia</taxon>
        <taxon>Eubacteriales</taxon>
        <taxon>Oscillospiraceae</taxon>
        <taxon>Acetivibrio</taxon>
    </lineage>
</organism>
<keyword evidence="1" id="KW-1133">Transmembrane helix</keyword>
<evidence type="ECO:0000313" key="3">
    <source>
        <dbReference type="Proteomes" id="UP000005435"/>
    </source>
</evidence>
<dbReference type="RefSeq" id="WP_014253523.1">
    <property type="nucleotide sequence ID" value="NC_016627.1"/>
</dbReference>
<dbReference type="HOGENOM" id="CLU_1774140_0_0_9"/>
<evidence type="ECO:0000256" key="1">
    <source>
        <dbReference type="SAM" id="Phobius"/>
    </source>
</evidence>
<accession>G8M078</accession>
<keyword evidence="1" id="KW-0812">Transmembrane</keyword>
<gene>
    <name evidence="2" type="ordered locus">Clocl_0133</name>
</gene>
<keyword evidence="3" id="KW-1185">Reference proteome</keyword>
<proteinExistence type="predicted"/>
<reference evidence="3" key="1">
    <citation type="submission" date="2011-12" db="EMBL/GenBank/DDBJ databases">
        <title>Complete sequence of Clostridium clariflavum DSM 19732.</title>
        <authorList>
            <consortium name="US DOE Joint Genome Institute"/>
            <person name="Lucas S."/>
            <person name="Han J."/>
            <person name="Lapidus A."/>
            <person name="Cheng J.-F."/>
            <person name="Goodwin L."/>
            <person name="Pitluck S."/>
            <person name="Peters L."/>
            <person name="Teshima H."/>
            <person name="Detter J.C."/>
            <person name="Han C."/>
            <person name="Tapia R."/>
            <person name="Land M."/>
            <person name="Hauser L."/>
            <person name="Kyrpides N."/>
            <person name="Ivanova N."/>
            <person name="Pagani I."/>
            <person name="Kitzmiller T."/>
            <person name="Lynd L."/>
            <person name="Izquierdo J."/>
            <person name="Woyke T."/>
        </authorList>
    </citation>
    <scope>NUCLEOTIDE SEQUENCE [LARGE SCALE GENOMIC DNA]</scope>
    <source>
        <strain evidence="3">DSM 19732 / NBRC 101661 / EBR45</strain>
    </source>
</reference>